<evidence type="ECO:0000256" key="1">
    <source>
        <dbReference type="SAM" id="MobiDB-lite"/>
    </source>
</evidence>
<feature type="chain" id="PRO_5045444650" evidence="2">
    <location>
        <begin position="33"/>
        <end position="1324"/>
    </location>
</feature>
<feature type="signal peptide" evidence="2">
    <location>
        <begin position="1"/>
        <end position="32"/>
    </location>
</feature>
<feature type="region of interest" description="Disordered" evidence="1">
    <location>
        <begin position="386"/>
        <end position="412"/>
    </location>
</feature>
<dbReference type="PANTHER" id="PTHR37981">
    <property type="entry name" value="LIPASE 2"/>
    <property type="match status" value="1"/>
</dbReference>
<dbReference type="Proteomes" id="UP001198565">
    <property type="component" value="Unassembled WGS sequence"/>
</dbReference>
<keyword evidence="2" id="KW-0732">Signal</keyword>
<dbReference type="GO" id="GO:0016787">
    <property type="term" value="F:hydrolase activity"/>
    <property type="evidence" value="ECO:0007669"/>
    <property type="project" value="UniProtKB-KW"/>
</dbReference>
<dbReference type="SUPFAM" id="SSF52266">
    <property type="entry name" value="SGNH hydrolase"/>
    <property type="match status" value="1"/>
</dbReference>
<reference evidence="3 4" key="1">
    <citation type="submission" date="2021-08" db="EMBL/GenBank/DDBJ databases">
        <title>Streptomyces sp. PTM05 isolated from lichen.</title>
        <authorList>
            <person name="Somphong A."/>
            <person name="Phongsopitanun W."/>
            <person name="Tanasupawat S."/>
        </authorList>
    </citation>
    <scope>NUCLEOTIDE SEQUENCE [LARGE SCALE GENOMIC DNA]</scope>
    <source>
        <strain evidence="3 4">Ptm05</strain>
    </source>
</reference>
<evidence type="ECO:0000313" key="4">
    <source>
        <dbReference type="Proteomes" id="UP001198565"/>
    </source>
</evidence>
<dbReference type="InterPro" id="IPR036514">
    <property type="entry name" value="SGNH_hydro_sf"/>
</dbReference>
<sequence length="1324" mass="139527">MRIRAKVPLGAIAGIVATTVAITLTQAPGATAATRPRPPQAAASTVSTGGVDNPDGALPKGWKSSTDKAAVISPDSTGVHVLAAEAKQGYAWRSVTTLSEPGFDTDMWIGDSCQTDPDHLAVAYAPRDFTNEQDLMERGAFTAIVDLTTGRVTKLPFTATLAYFDPTCDTTAHTATFTQLDGDRTQLVTVDDTGKRTGLVAVNAEITSGTTAGGELVGATGNQLVAIDSHGKMSTLARGSRAPYDIHADASGGIDFVDQTGTAQIAKHLSGRKVTAFASAPIGKLALTQSGSAQVYLTGTPTRTSALPTGVTKLNARSDATISTDGQLAVTDVTAPGIAARVKQPVGSLSQQQTAGPVQINATVPETGKAVSFAASTGADQAKGAGAAVSPALAPPPRPGVKPNASGTSGATTDANRWCAVARNDPNIQALQPTPNQVEWAVDMAVRNDLHAGYITQGGWRSQEEDSTVDPDTMFPAPSLTGHSGAHVPAQVILGILAQESNLWQAEGGAIAGQTSSPLTSQNGFYGHPSVSGTAYWQIDWTNSDCGYGIGQITDGMRVPAHPKPNETEMPYNEQLAISLDYTVNIAKAVQLISDKWNEIHTPGQTITINNDDPSKIENWFASVWNYNEGFNAPGSDPSGNWGLGWYGNPANPIYPFARGPFMDTSYDVDANQDAAHPQDWPYEEKVMGWAAWSQDTGWSFDDNGNQQQPGDAGYGTMGFNPAWWNGSSTTGPANREAVKPPLDTFCTTTDNACDINNPPPCETQHLQGCDVLHWWHSNATWKDDCATTCGNESIKYQTLRSEPGRGHGGVGQPICSTSPLPSGTKVIDSLPSSVPTYRTDCAKDTQNDGSFAFTFLADSSGEFEARGDLHQVGGGYNAHFWYAHTRDVNGGVTNLNDSATWYDSSTGKFAANGAAVDSFLSTPVLADGDMAITGDWKLSQKISGYQRVWVHVPDTGSTAQQEIYTVHTGSATTNRVINAHDRANEWVSLGAIDFKPGSDWQGVTLTNYAYGATADDSIAWDAVAFSPLPGKPADEVTQLGDSYASGVGVGDYYPNSDTSGPRLAPGATAPADYDACVRSRRSWIRQTILPGTTTSIGDRDDADDPTLDFHTVACNGARTYDATQDGQFGEIPQLYSGFIGPDTTLIAYTFGGDDAGFANTLTDCVLGSCPSDATVRNNIDNAATNVMSLTELVHTVAPNARIVDLGYPVLFDTGVTTCTSAPLAADDLNLLASWGGEMNTQLASAMQTAKTDGKASFYDPSSEWKGHLICDSAEGLHEFTKAPSSDIASDRKWSVSAPASMESYHPNDIGASAYAKALQDALS</sequence>
<organism evidence="3 4">
    <name type="scientific">Streptantibioticus parmotrematis</name>
    <dbReference type="NCBI Taxonomy" id="2873249"/>
    <lineage>
        <taxon>Bacteria</taxon>
        <taxon>Bacillati</taxon>
        <taxon>Actinomycetota</taxon>
        <taxon>Actinomycetes</taxon>
        <taxon>Kitasatosporales</taxon>
        <taxon>Streptomycetaceae</taxon>
        <taxon>Streptantibioticus</taxon>
    </lineage>
</organism>
<feature type="region of interest" description="Disordered" evidence="1">
    <location>
        <begin position="29"/>
        <end position="63"/>
    </location>
</feature>
<evidence type="ECO:0000313" key="3">
    <source>
        <dbReference type="EMBL" id="MBY8884126.1"/>
    </source>
</evidence>
<feature type="compositionally biased region" description="Low complexity" evidence="1">
    <location>
        <begin position="29"/>
        <end position="45"/>
    </location>
</feature>
<gene>
    <name evidence="3" type="ORF">K7472_04605</name>
</gene>
<accession>A0ABS7QLR9</accession>
<keyword evidence="4" id="KW-1185">Reference proteome</keyword>
<evidence type="ECO:0000256" key="2">
    <source>
        <dbReference type="SAM" id="SignalP"/>
    </source>
</evidence>
<dbReference type="RefSeq" id="WP_222974110.1">
    <property type="nucleotide sequence ID" value="NZ_JAINVZ010000002.1"/>
</dbReference>
<proteinExistence type="predicted"/>
<dbReference type="InterPro" id="IPR037460">
    <property type="entry name" value="SEST-like"/>
</dbReference>
<dbReference type="Gene3D" id="3.40.50.1110">
    <property type="entry name" value="SGNH hydrolase"/>
    <property type="match status" value="1"/>
</dbReference>
<keyword evidence="3" id="KW-0378">Hydrolase</keyword>
<protein>
    <submittedName>
        <fullName evidence="3">SGNH/GDSL hydrolase family protein</fullName>
    </submittedName>
</protein>
<dbReference type="PANTHER" id="PTHR37981:SF1">
    <property type="entry name" value="SGNH HYDROLASE-TYPE ESTERASE DOMAIN-CONTAINING PROTEIN"/>
    <property type="match status" value="1"/>
</dbReference>
<name>A0ABS7QLR9_9ACTN</name>
<dbReference type="CDD" id="cd01823">
    <property type="entry name" value="SEST_like"/>
    <property type="match status" value="1"/>
</dbReference>
<dbReference type="EMBL" id="JAINVZ010000002">
    <property type="protein sequence ID" value="MBY8884126.1"/>
    <property type="molecule type" value="Genomic_DNA"/>
</dbReference>
<comment type="caution">
    <text evidence="3">The sequence shown here is derived from an EMBL/GenBank/DDBJ whole genome shotgun (WGS) entry which is preliminary data.</text>
</comment>